<evidence type="ECO:0000313" key="2">
    <source>
        <dbReference type="EMBL" id="XDV68076.1"/>
    </source>
</evidence>
<feature type="transmembrane region" description="Helical" evidence="1">
    <location>
        <begin position="53"/>
        <end position="75"/>
    </location>
</feature>
<dbReference type="EMBL" id="CP165727">
    <property type="protein sequence ID" value="XDV68076.1"/>
    <property type="molecule type" value="Genomic_DNA"/>
</dbReference>
<dbReference type="RefSeq" id="WP_369779697.1">
    <property type="nucleotide sequence ID" value="NZ_CP165727.1"/>
</dbReference>
<gene>
    <name evidence="2" type="ORF">AB5J51_36680</name>
</gene>
<dbReference type="InterPro" id="IPR045728">
    <property type="entry name" value="DUF6082"/>
</dbReference>
<keyword evidence="1" id="KW-1133">Transmembrane helix</keyword>
<reference evidence="2" key="1">
    <citation type="submission" date="2024-08" db="EMBL/GenBank/DDBJ databases">
        <authorList>
            <person name="Yu S.T."/>
        </authorList>
    </citation>
    <scope>NUCLEOTIDE SEQUENCE</scope>
    <source>
        <strain evidence="2">R33</strain>
    </source>
</reference>
<dbReference type="AlphaFoldDB" id="A0AB39YGG0"/>
<keyword evidence="1" id="KW-0812">Transmembrane</keyword>
<keyword evidence="1" id="KW-0472">Membrane</keyword>
<organism evidence="2">
    <name type="scientific">Streptomyces sp. R33</name>
    <dbReference type="NCBI Taxonomy" id="3238629"/>
    <lineage>
        <taxon>Bacteria</taxon>
        <taxon>Bacillati</taxon>
        <taxon>Actinomycetota</taxon>
        <taxon>Actinomycetes</taxon>
        <taxon>Kitasatosporales</taxon>
        <taxon>Streptomycetaceae</taxon>
        <taxon>Streptomyces</taxon>
    </lineage>
</organism>
<proteinExistence type="predicted"/>
<evidence type="ECO:0000256" key="1">
    <source>
        <dbReference type="SAM" id="Phobius"/>
    </source>
</evidence>
<name>A0AB39YGG0_9ACTN</name>
<protein>
    <submittedName>
        <fullName evidence="2">DUF6082 family protein</fullName>
    </submittedName>
</protein>
<accession>A0AB39YGG0</accession>
<sequence length="215" mass="24061">MADAARLRRARRALTWSAVLIVFISGVAATPFLLNLLAPKALDWNRLSDVSQSYGAVSLVISAAALLGVVTSIAFQAKQARLDGEQTFRAAHRELTMLTLSDPALLRCWEPPRIPTTEARWKQLMVTNLIVSMWASDHHLGRLNDNALRVVLRAHFRGEVARAHWENSGPMWRDHMAALEDAPRLRFVEIMDEVYQHARDAGPPVMDREFFVGGG</sequence>
<dbReference type="Pfam" id="PF19560">
    <property type="entry name" value="DUF6082"/>
    <property type="match status" value="1"/>
</dbReference>